<gene>
    <name evidence="1" type="ORF">AN618_20610</name>
</gene>
<protein>
    <recommendedName>
        <fullName evidence="3">DUF1573 domain-containing protein</fullName>
    </recommendedName>
</protein>
<dbReference type="RefSeq" id="WP_066354654.1">
    <property type="nucleotide sequence ID" value="NZ_LOED01000033.1"/>
</dbReference>
<dbReference type="SUPFAM" id="SSF101386">
    <property type="entry name" value="all-alpha NTP pyrophosphatases"/>
    <property type="match status" value="1"/>
</dbReference>
<organism evidence="1 2">
    <name type="scientific">Fervidicola ferrireducens</name>
    <dbReference type="NCBI Taxonomy" id="520764"/>
    <lineage>
        <taxon>Bacteria</taxon>
        <taxon>Bacillati</taxon>
        <taxon>Bacillota</taxon>
        <taxon>Clostridia</taxon>
        <taxon>Thermosediminibacterales</taxon>
        <taxon>Thermosediminibacteraceae</taxon>
        <taxon>Fervidicola</taxon>
    </lineage>
</organism>
<dbReference type="OrthoDB" id="2988649at2"/>
<dbReference type="InParanoid" id="A0A140L3K7"/>
<dbReference type="EMBL" id="LOED01000033">
    <property type="protein sequence ID" value="KXG75132.1"/>
    <property type="molecule type" value="Genomic_DNA"/>
</dbReference>
<sequence length="131" mass="14814">MKDLTYEEFQATVSQCLVRHKSIIDVLTKLQETVSRINRAIAKSVTVCGCLEINAKKQQIPSNISLQDLSSYMETHLKGNLCPNCREILKQELGNHLFYLTALCNLLNVSLEDVLLEENEKLTTLGIYNLS</sequence>
<accession>A0A140L3K7</accession>
<evidence type="ECO:0000313" key="1">
    <source>
        <dbReference type="EMBL" id="KXG75132.1"/>
    </source>
</evidence>
<reference evidence="1 2" key="1">
    <citation type="submission" date="2015-12" db="EMBL/GenBank/DDBJ databases">
        <title>Draft genome sequnece of Fervidicola ferrireducens strain Y170.</title>
        <authorList>
            <person name="Patel B.K."/>
        </authorList>
    </citation>
    <scope>NUCLEOTIDE SEQUENCE [LARGE SCALE GENOMIC DNA]</scope>
    <source>
        <strain evidence="1 2">Y170</strain>
    </source>
</reference>
<dbReference type="AlphaFoldDB" id="A0A140L3K7"/>
<dbReference type="STRING" id="520764.AN618_20610"/>
<dbReference type="Proteomes" id="UP000070427">
    <property type="component" value="Unassembled WGS sequence"/>
</dbReference>
<evidence type="ECO:0008006" key="3">
    <source>
        <dbReference type="Google" id="ProtNLM"/>
    </source>
</evidence>
<evidence type="ECO:0000313" key="2">
    <source>
        <dbReference type="Proteomes" id="UP000070427"/>
    </source>
</evidence>
<proteinExistence type="predicted"/>
<keyword evidence="2" id="KW-1185">Reference proteome</keyword>
<name>A0A140L3K7_9FIRM</name>
<dbReference type="Gene3D" id="1.10.287.1080">
    <property type="entry name" value="MazG-like"/>
    <property type="match status" value="1"/>
</dbReference>
<comment type="caution">
    <text evidence="1">The sequence shown here is derived from an EMBL/GenBank/DDBJ whole genome shotgun (WGS) entry which is preliminary data.</text>
</comment>